<evidence type="ECO:0000313" key="2">
    <source>
        <dbReference type="Proteomes" id="UP000008142"/>
    </source>
</evidence>
<reference evidence="2" key="1">
    <citation type="submission" date="2008-07" db="EMBL/GenBank/DDBJ databases">
        <title>Annotation of Ajellomyces capsulatus strain H88.</title>
        <authorList>
            <person name="Champion M."/>
            <person name="Cuomo C."/>
            <person name="Ma L.-J."/>
            <person name="Henn M.R."/>
            <person name="Sil A."/>
            <person name="Goldman B."/>
            <person name="Young S.K."/>
            <person name="Kodira C.D."/>
            <person name="Zeng Q."/>
            <person name="Koehrsen M."/>
            <person name="Alvarado L."/>
            <person name="Berlin A."/>
            <person name="Borenstein D."/>
            <person name="Chen Z."/>
            <person name="Engels R."/>
            <person name="Freedman E."/>
            <person name="Gellesch M."/>
            <person name="Goldberg J."/>
            <person name="Griggs A."/>
            <person name="Gujja S."/>
            <person name="Heiman D."/>
            <person name="Hepburn T."/>
            <person name="Howarth C."/>
            <person name="Jen D."/>
            <person name="Larson L."/>
            <person name="Lewis B."/>
            <person name="Mehta T."/>
            <person name="Park D."/>
            <person name="Pearson M."/>
            <person name="Roberts A."/>
            <person name="Saif S."/>
            <person name="Shea T."/>
            <person name="Shenoy N."/>
            <person name="Sisk P."/>
            <person name="Stolte C."/>
            <person name="Sykes S."/>
            <person name="Walk T."/>
            <person name="White J."/>
            <person name="Yandava C."/>
            <person name="Klein B."/>
            <person name="McEwen J.G."/>
            <person name="Puccia R."/>
            <person name="Goldman G.H."/>
            <person name="Felipe M.S."/>
            <person name="Nino-Vega G."/>
            <person name="San-Blas G."/>
            <person name="Taylor J."/>
            <person name="Mendoza L."/>
            <person name="Galagan J."/>
            <person name="Nusbaum C."/>
            <person name="Birren B."/>
        </authorList>
    </citation>
    <scope>NUCLEOTIDE SEQUENCE [LARGE SCALE GENOMIC DNA]</scope>
    <source>
        <strain evidence="2">H88</strain>
    </source>
</reference>
<organism evidence="2">
    <name type="scientific">Ajellomyces capsulatus (strain H88)</name>
    <name type="common">Darling's disease fungus</name>
    <name type="synonym">Histoplasma capsulatum</name>
    <dbReference type="NCBI Taxonomy" id="544711"/>
    <lineage>
        <taxon>Eukaryota</taxon>
        <taxon>Fungi</taxon>
        <taxon>Dikarya</taxon>
        <taxon>Ascomycota</taxon>
        <taxon>Pezizomycotina</taxon>
        <taxon>Eurotiomycetes</taxon>
        <taxon>Eurotiomycetidae</taxon>
        <taxon>Onygenales</taxon>
        <taxon>Ajellomycetaceae</taxon>
        <taxon>Histoplasma</taxon>
    </lineage>
</organism>
<sequence length="121" mass="13956">MAQQAEPDFRIRYIQAEKWLRMMVSMWKPRCQHGHARITFVKWRNLSARFTESQVRDGAAPAMASMPRWAGDTAELCIETQWTWTANFSSLNGELAPLLSGQELGIVFRVFLETSFFLLVS</sequence>
<evidence type="ECO:0000313" key="1">
    <source>
        <dbReference type="EMBL" id="EGC44192.1"/>
    </source>
</evidence>
<dbReference type="Proteomes" id="UP000008142">
    <property type="component" value="Unassembled WGS sequence"/>
</dbReference>
<dbReference type="AlphaFoldDB" id="F0UFT5"/>
<dbReference type="EMBL" id="DS990638">
    <property type="protein sequence ID" value="EGC44192.1"/>
    <property type="molecule type" value="Genomic_DNA"/>
</dbReference>
<gene>
    <name evidence="1" type="ORF">HCEG_03407</name>
</gene>
<dbReference type="OrthoDB" id="10570999at2759"/>
<dbReference type="HOGENOM" id="CLU_2037390_0_0_1"/>
<proteinExistence type="predicted"/>
<accession>F0UFT5</accession>
<dbReference type="OMA" id="RITFVKW"/>
<protein>
    <submittedName>
        <fullName evidence="1">Predicted protein</fullName>
    </submittedName>
</protein>
<name>F0UFT5_AJEC8</name>